<sequence>MNDTVDAYEQGNIFPACAVIRSKFQLAQQEEKVCRSSQDELGSAQQEERSLQKLFDHVGEVRKLDGGQELFEVQNHPRGALECRHKTLKAAMVRCYSVCAVSVREVSTECLGFSPNELVFGHEVSEPFVGGEENGLGNSREPSSSVMVVGKTVPETLEAANEEELLHHSSQYILTAGACAGNKVVTLRERLNHLTPDRRK</sequence>
<organism evidence="1 2">
    <name type="scientific">Petrolisthes cinctipes</name>
    <name type="common">Flat porcelain crab</name>
    <dbReference type="NCBI Taxonomy" id="88211"/>
    <lineage>
        <taxon>Eukaryota</taxon>
        <taxon>Metazoa</taxon>
        <taxon>Ecdysozoa</taxon>
        <taxon>Arthropoda</taxon>
        <taxon>Crustacea</taxon>
        <taxon>Multicrustacea</taxon>
        <taxon>Malacostraca</taxon>
        <taxon>Eumalacostraca</taxon>
        <taxon>Eucarida</taxon>
        <taxon>Decapoda</taxon>
        <taxon>Pleocyemata</taxon>
        <taxon>Anomura</taxon>
        <taxon>Galatheoidea</taxon>
        <taxon>Porcellanidae</taxon>
        <taxon>Petrolisthes</taxon>
    </lineage>
</organism>
<dbReference type="AlphaFoldDB" id="A0AAE1L3W4"/>
<name>A0AAE1L3W4_PETCI</name>
<comment type="caution">
    <text evidence="1">The sequence shown here is derived from an EMBL/GenBank/DDBJ whole genome shotgun (WGS) entry which is preliminary data.</text>
</comment>
<evidence type="ECO:0000313" key="1">
    <source>
        <dbReference type="EMBL" id="KAK3895689.1"/>
    </source>
</evidence>
<gene>
    <name evidence="1" type="ORF">Pcinc_000612</name>
</gene>
<dbReference type="Proteomes" id="UP001286313">
    <property type="component" value="Unassembled WGS sequence"/>
</dbReference>
<dbReference type="EMBL" id="JAWQEG010000033">
    <property type="protein sequence ID" value="KAK3895689.1"/>
    <property type="molecule type" value="Genomic_DNA"/>
</dbReference>
<accession>A0AAE1L3W4</accession>
<keyword evidence="2" id="KW-1185">Reference proteome</keyword>
<protein>
    <submittedName>
        <fullName evidence="1">Uncharacterized protein</fullName>
    </submittedName>
</protein>
<reference evidence="1" key="1">
    <citation type="submission" date="2023-10" db="EMBL/GenBank/DDBJ databases">
        <title>Genome assemblies of two species of porcelain crab, Petrolisthes cinctipes and Petrolisthes manimaculis (Anomura: Porcellanidae).</title>
        <authorList>
            <person name="Angst P."/>
        </authorList>
    </citation>
    <scope>NUCLEOTIDE SEQUENCE</scope>
    <source>
        <strain evidence="1">PB745_01</strain>
        <tissue evidence="1">Gill</tissue>
    </source>
</reference>
<evidence type="ECO:0000313" key="2">
    <source>
        <dbReference type="Proteomes" id="UP001286313"/>
    </source>
</evidence>
<proteinExistence type="predicted"/>